<dbReference type="InterPro" id="IPR025528">
    <property type="entry name" value="BrnA_antitoxin"/>
</dbReference>
<dbReference type="Proteomes" id="UP000414233">
    <property type="component" value="Unassembled WGS sequence"/>
</dbReference>
<dbReference type="AlphaFoldDB" id="A0A5E4W7T3"/>
<reference evidence="1 2" key="1">
    <citation type="submission" date="2019-08" db="EMBL/GenBank/DDBJ databases">
        <authorList>
            <person name="Peeters C."/>
        </authorList>
    </citation>
    <scope>NUCLEOTIDE SEQUENCE [LARGE SCALE GENOMIC DNA]</scope>
    <source>
        <strain evidence="1 2">LMG 30175</strain>
    </source>
</reference>
<proteinExistence type="predicted"/>
<accession>A0A5E4W7T3</accession>
<evidence type="ECO:0000313" key="2">
    <source>
        <dbReference type="Proteomes" id="UP000414233"/>
    </source>
</evidence>
<dbReference type="EMBL" id="CABPRZ010000012">
    <property type="protein sequence ID" value="VVE20782.1"/>
    <property type="molecule type" value="Genomic_DNA"/>
</dbReference>
<protein>
    <submittedName>
        <fullName evidence="1">Uncharacterized protein</fullName>
    </submittedName>
</protein>
<organism evidence="1 2">
    <name type="scientific">Pandoraea terrae</name>
    <dbReference type="NCBI Taxonomy" id="1537710"/>
    <lineage>
        <taxon>Bacteria</taxon>
        <taxon>Pseudomonadati</taxon>
        <taxon>Pseudomonadota</taxon>
        <taxon>Betaproteobacteria</taxon>
        <taxon>Burkholderiales</taxon>
        <taxon>Burkholderiaceae</taxon>
        <taxon>Pandoraea</taxon>
    </lineage>
</organism>
<dbReference type="Pfam" id="PF14384">
    <property type="entry name" value="BrnA_antitoxin"/>
    <property type="match status" value="1"/>
</dbReference>
<keyword evidence="2" id="KW-1185">Reference proteome</keyword>
<dbReference type="RefSeq" id="WP_191629091.1">
    <property type="nucleotide sequence ID" value="NZ_CABPRZ010000012.1"/>
</dbReference>
<evidence type="ECO:0000313" key="1">
    <source>
        <dbReference type="EMBL" id="VVE20782.1"/>
    </source>
</evidence>
<name>A0A5E4W7T3_9BURK</name>
<gene>
    <name evidence="1" type="ORF">PTE30175_03042</name>
</gene>
<sequence>MTNRLPLTDKDGEVRELTQEDLRKFQPAADVLPGVVGKALSEVMLRPRGRPKADQTKVHLNARFDPEVVNAFKNTGSGWQTRMNNALKDWLKTHDPQEA</sequence>